<dbReference type="CDD" id="cd10442">
    <property type="entry name" value="GIY-YIG_PLEs"/>
    <property type="match status" value="1"/>
</dbReference>
<evidence type="ECO:0000313" key="2">
    <source>
        <dbReference type="EMBL" id="EFP06508.1"/>
    </source>
</evidence>
<reference evidence="2" key="1">
    <citation type="submission" date="2007-07" db="EMBL/GenBank/DDBJ databases">
        <title>PCAP assembly of the Caenorhabditis remanei genome.</title>
        <authorList>
            <consortium name="The Caenorhabditis remanei Sequencing Consortium"/>
            <person name="Wilson R.K."/>
        </authorList>
    </citation>
    <scope>NUCLEOTIDE SEQUENCE [LARGE SCALE GENOMIC DNA]</scope>
    <source>
        <strain evidence="2">PB4641</strain>
    </source>
</reference>
<gene>
    <name evidence="2" type="ORF">CRE_08357</name>
</gene>
<dbReference type="CDD" id="cd00304">
    <property type="entry name" value="RT_like"/>
    <property type="match status" value="1"/>
</dbReference>
<name>E3MPL5_CAERE</name>
<dbReference type="Proteomes" id="UP000008281">
    <property type="component" value="Unassembled WGS sequence"/>
</dbReference>
<dbReference type="SUPFAM" id="SSF56672">
    <property type="entry name" value="DNA/RNA polymerases"/>
    <property type="match status" value="1"/>
</dbReference>
<sequence>MLLSKGPKFAPSGKFNQKVLSRISMGFVSLAATLRTRAASRSQNGITWDTLPPIPFPPAHFFLHPKSDKTDQQVAAAFNIFMKKINEQKCLHIADNMSKKMWSALKELGQNKDINITVSDKGGEFVITTNAFYRESTILHLTDTSVYTKITKTEYNEEVKKFYGGIESVLKSWNKKTADRLTDCHPSKNTLYILYKTHKFEERGEKATPSNTKVRPIISGVGGPTDRPSWVVCTIISQFLQFVGCHLQNTNEILKSLNDIRGKKIKTEIFYESFDVESLYTNIDNEAAYEVVITKLKQHYAQIKWYGVSFRDIKSLLKTCLNFNAFVFNEQHYVQKRGLAMGSRLAPVLAILYMDKLESPSKSLPTLVFKRYIDDFIVVAESKEVLDSVFKLLNAQTPNIRLTRETPSNGWLPFLNMEITVEKGIFATRWYRKKANKNLLLPIDSHHPTKQKRNIYDVTKSTAMSMSSITHRDYSMELAESLLRKNGYNSRPKCPRFTFSEKKQVSNSNGKLFTDLPILPIPFVSDWTTNTVRNTLAQVGIKAMIIELKSPNLRDRLMKSRRFDNKCQRRQCRVCPFIGNGGCGKKGVIYRIDCDCGDFYIGETGRPLAERFNEHSRAAEKPGTPSYKTTIWSKHSFEKHQGSPLSLKLSILETERNTTRRRILEGIYIKTVDPTLNTKEELSDMVADLGFGITLTRKL</sequence>
<dbReference type="Pfam" id="PF00078">
    <property type="entry name" value="RVT_1"/>
    <property type="match status" value="1"/>
</dbReference>
<dbReference type="PANTHER" id="PTHR21301">
    <property type="entry name" value="REVERSE TRANSCRIPTASE"/>
    <property type="match status" value="1"/>
</dbReference>
<dbReference type="eggNOG" id="ENOG502T47E">
    <property type="taxonomic scope" value="Eukaryota"/>
</dbReference>
<keyword evidence="3" id="KW-1185">Reference proteome</keyword>
<dbReference type="STRING" id="31234.E3MPL5"/>
<dbReference type="OMA" id="RINNHRC"/>
<dbReference type="PROSITE" id="PS50878">
    <property type="entry name" value="RT_POL"/>
    <property type="match status" value="1"/>
</dbReference>
<protein>
    <recommendedName>
        <fullName evidence="1">Reverse transcriptase domain-containing protein</fullName>
    </recommendedName>
</protein>
<dbReference type="HOGENOM" id="CLU_394439_0_0_1"/>
<dbReference type="Pfam" id="PF26215">
    <property type="entry name" value="HTH_animal"/>
    <property type="match status" value="1"/>
</dbReference>
<dbReference type="InParanoid" id="E3MPL5"/>
<dbReference type="InterPro" id="IPR058912">
    <property type="entry name" value="HTH_animal"/>
</dbReference>
<dbReference type="OrthoDB" id="10060112at2759"/>
<dbReference type="PANTHER" id="PTHR21301:SF10">
    <property type="entry name" value="REVERSE TRANSCRIPTASE DOMAIN-CONTAINING PROTEIN"/>
    <property type="match status" value="1"/>
</dbReference>
<accession>E3MPL5</accession>
<dbReference type="InterPro" id="IPR000477">
    <property type="entry name" value="RT_dom"/>
</dbReference>
<organism evidence="3">
    <name type="scientific">Caenorhabditis remanei</name>
    <name type="common">Caenorhabditis vulgaris</name>
    <dbReference type="NCBI Taxonomy" id="31234"/>
    <lineage>
        <taxon>Eukaryota</taxon>
        <taxon>Metazoa</taxon>
        <taxon>Ecdysozoa</taxon>
        <taxon>Nematoda</taxon>
        <taxon>Chromadorea</taxon>
        <taxon>Rhabditida</taxon>
        <taxon>Rhabditina</taxon>
        <taxon>Rhabditomorpha</taxon>
        <taxon>Rhabditoidea</taxon>
        <taxon>Rhabditidae</taxon>
        <taxon>Peloderinae</taxon>
        <taxon>Caenorhabditis</taxon>
    </lineage>
</organism>
<proteinExistence type="predicted"/>
<evidence type="ECO:0000259" key="1">
    <source>
        <dbReference type="PROSITE" id="PS50878"/>
    </source>
</evidence>
<dbReference type="InterPro" id="IPR043502">
    <property type="entry name" value="DNA/RNA_pol_sf"/>
</dbReference>
<dbReference type="AlphaFoldDB" id="E3MPL5"/>
<dbReference type="EMBL" id="DS268463">
    <property type="protein sequence ID" value="EFP06508.1"/>
    <property type="molecule type" value="Genomic_DNA"/>
</dbReference>
<feature type="domain" description="Reverse transcriptase" evidence="1">
    <location>
        <begin position="198"/>
        <end position="427"/>
    </location>
</feature>
<evidence type="ECO:0000313" key="3">
    <source>
        <dbReference type="Proteomes" id="UP000008281"/>
    </source>
</evidence>